<evidence type="ECO:0000256" key="5">
    <source>
        <dbReference type="SAM" id="MobiDB-lite"/>
    </source>
</evidence>
<reference evidence="8 9" key="1">
    <citation type="submission" date="2017-12" db="EMBL/GenBank/DDBJ databases">
        <title>Comparative genomics of Botrytis spp.</title>
        <authorList>
            <person name="Valero-Jimenez C.A."/>
            <person name="Tapia P."/>
            <person name="Veloso J."/>
            <person name="Silva-Moreno E."/>
            <person name="Staats M."/>
            <person name="Valdes J.H."/>
            <person name="Van Kan J.A.L."/>
        </authorList>
    </citation>
    <scope>NUCLEOTIDE SEQUENCE [LARGE SCALE GENOMIC DNA]</scope>
    <source>
        <strain evidence="8 9">MUCL3349</strain>
    </source>
</reference>
<comment type="caution">
    <text evidence="8">The sequence shown here is derived from an EMBL/GenBank/DDBJ whole genome shotgun (WGS) entry which is preliminary data.</text>
</comment>
<dbReference type="InterPro" id="IPR036259">
    <property type="entry name" value="MFS_trans_sf"/>
</dbReference>
<evidence type="ECO:0000256" key="3">
    <source>
        <dbReference type="ARBA" id="ARBA00022989"/>
    </source>
</evidence>
<evidence type="ECO:0000259" key="7">
    <source>
        <dbReference type="PROSITE" id="PS50850"/>
    </source>
</evidence>
<feature type="region of interest" description="Disordered" evidence="5">
    <location>
        <begin position="1"/>
        <end position="31"/>
    </location>
</feature>
<gene>
    <name evidence="8" type="ORF">BPOR_0236g00180</name>
</gene>
<dbReference type="GO" id="GO:0022857">
    <property type="term" value="F:transmembrane transporter activity"/>
    <property type="evidence" value="ECO:0007669"/>
    <property type="project" value="InterPro"/>
</dbReference>
<feature type="transmembrane region" description="Helical" evidence="6">
    <location>
        <begin position="320"/>
        <end position="340"/>
    </location>
</feature>
<evidence type="ECO:0000256" key="6">
    <source>
        <dbReference type="SAM" id="Phobius"/>
    </source>
</evidence>
<dbReference type="Pfam" id="PF07690">
    <property type="entry name" value="MFS_1"/>
    <property type="match status" value="1"/>
</dbReference>
<feature type="transmembrane region" description="Helical" evidence="6">
    <location>
        <begin position="444"/>
        <end position="471"/>
    </location>
</feature>
<dbReference type="EMBL" id="PQXO01000236">
    <property type="protein sequence ID" value="TGO87295.1"/>
    <property type="molecule type" value="Genomic_DNA"/>
</dbReference>
<organism evidence="8 9">
    <name type="scientific">Botrytis porri</name>
    <dbReference type="NCBI Taxonomy" id="87229"/>
    <lineage>
        <taxon>Eukaryota</taxon>
        <taxon>Fungi</taxon>
        <taxon>Dikarya</taxon>
        <taxon>Ascomycota</taxon>
        <taxon>Pezizomycotina</taxon>
        <taxon>Leotiomycetes</taxon>
        <taxon>Helotiales</taxon>
        <taxon>Sclerotiniaceae</taxon>
        <taxon>Botrytis</taxon>
    </lineage>
</organism>
<dbReference type="PROSITE" id="PS50850">
    <property type="entry name" value="MFS"/>
    <property type="match status" value="1"/>
</dbReference>
<feature type="transmembrane region" description="Helical" evidence="6">
    <location>
        <begin position="522"/>
        <end position="540"/>
    </location>
</feature>
<dbReference type="PANTHER" id="PTHR23501">
    <property type="entry name" value="MAJOR FACILITATOR SUPERFAMILY"/>
    <property type="match status" value="1"/>
</dbReference>
<protein>
    <recommendedName>
        <fullName evidence="7">Major facilitator superfamily (MFS) profile domain-containing protein</fullName>
    </recommendedName>
</protein>
<dbReference type="CDD" id="cd17502">
    <property type="entry name" value="MFS_Azr1_MDR_like"/>
    <property type="match status" value="1"/>
</dbReference>
<accession>A0A4Z1KTC8</accession>
<keyword evidence="9" id="KW-1185">Reference proteome</keyword>
<dbReference type="Proteomes" id="UP000297280">
    <property type="component" value="Unassembled WGS sequence"/>
</dbReference>
<keyword evidence="2 6" id="KW-0812">Transmembrane</keyword>
<feature type="transmembrane region" description="Helical" evidence="6">
    <location>
        <begin position="412"/>
        <end position="432"/>
    </location>
</feature>
<feature type="transmembrane region" description="Helical" evidence="6">
    <location>
        <begin position="147"/>
        <end position="171"/>
    </location>
</feature>
<feature type="transmembrane region" description="Helical" evidence="6">
    <location>
        <begin position="54"/>
        <end position="72"/>
    </location>
</feature>
<feature type="transmembrane region" description="Helical" evidence="6">
    <location>
        <begin position="360"/>
        <end position="378"/>
    </location>
</feature>
<dbReference type="Gene3D" id="1.20.1250.20">
    <property type="entry name" value="MFS general substrate transporter like domains"/>
    <property type="match status" value="2"/>
</dbReference>
<feature type="region of interest" description="Disordered" evidence="5">
    <location>
        <begin position="551"/>
        <end position="571"/>
    </location>
</feature>
<feature type="compositionally biased region" description="Basic and acidic residues" evidence="5">
    <location>
        <begin position="16"/>
        <end position="31"/>
    </location>
</feature>
<feature type="transmembrane region" description="Helical" evidence="6">
    <location>
        <begin position="178"/>
        <end position="198"/>
    </location>
</feature>
<sequence length="571" mass="61019">MESSDSATSPVSPTEYPEKNKTEIGEEQAASKDAAKLSMNDDIDPNNEVRGTKLILIHVSICLCTFLVGLDFNLIATAVPVITSHFNSTRDIGWYGAAFMVALAATQPLAGKMYTLFPKKMVFLSYIFFFELGSLVCALAPTSHALIGGRVIAGLGASGILAGSFTILTTIIPLHKRAVWTGIMGSTFSIASIVGPVLGGALTQDATWRWCFYINLPIGGTAATVFFFLVHLKPAPTELSPLKEKLQSIDGPGLVLFAASITMLLLALQWGGVDYAWSSSVIIGLFVGFVVVLLLFIFWDIRRADSGLIPIRIFTVNRNPALLCIAAFFVNGPFQIVIYWLPIWFQGVLGSSPTASGVNFLPTVVADVLAAFIGSAFASQLGWWNPFLIFVAATVSIGGGLLSTIYPDISGAHWVGYQILGGVGYSLSSNISHLAMQSSIPQDLVPFGSSTLLTIISTSCAIFMAIGQAVFQQLLQKNLGPVVSQDTVNKIIDSGVTDLKSLVDPVVLETVVEKYSLSVRQVFYIPAAGPVISVFLLLGCKWISTKSKQSPAAVEKTNENNGTDVEPDISA</sequence>
<feature type="transmembrane region" description="Helical" evidence="6">
    <location>
        <begin position="92"/>
        <end position="110"/>
    </location>
</feature>
<dbReference type="InterPro" id="IPR011701">
    <property type="entry name" value="MFS"/>
</dbReference>
<proteinExistence type="predicted"/>
<feature type="transmembrane region" description="Helical" evidence="6">
    <location>
        <begin position="387"/>
        <end position="406"/>
    </location>
</feature>
<dbReference type="SUPFAM" id="SSF103473">
    <property type="entry name" value="MFS general substrate transporter"/>
    <property type="match status" value="1"/>
</dbReference>
<feature type="transmembrane region" description="Helical" evidence="6">
    <location>
        <begin position="210"/>
        <end position="232"/>
    </location>
</feature>
<feature type="transmembrane region" description="Helical" evidence="6">
    <location>
        <begin position="122"/>
        <end position="141"/>
    </location>
</feature>
<dbReference type="GO" id="GO:0005886">
    <property type="term" value="C:plasma membrane"/>
    <property type="evidence" value="ECO:0007669"/>
    <property type="project" value="TreeGrafter"/>
</dbReference>
<evidence type="ECO:0000313" key="8">
    <source>
        <dbReference type="EMBL" id="TGO87295.1"/>
    </source>
</evidence>
<feature type="compositionally biased region" description="Polar residues" evidence="5">
    <location>
        <begin position="1"/>
        <end position="12"/>
    </location>
</feature>
<name>A0A4Z1KTC8_9HELO</name>
<dbReference type="AlphaFoldDB" id="A0A4Z1KTC8"/>
<evidence type="ECO:0000313" key="9">
    <source>
        <dbReference type="Proteomes" id="UP000297280"/>
    </source>
</evidence>
<evidence type="ECO:0000256" key="1">
    <source>
        <dbReference type="ARBA" id="ARBA00004141"/>
    </source>
</evidence>
<evidence type="ECO:0000256" key="4">
    <source>
        <dbReference type="ARBA" id="ARBA00023136"/>
    </source>
</evidence>
<feature type="domain" description="Major facilitator superfamily (MFS) profile" evidence="7">
    <location>
        <begin position="57"/>
        <end position="545"/>
    </location>
</feature>
<dbReference type="PANTHER" id="PTHR23501:SF198">
    <property type="entry name" value="AZOLE RESISTANCE PROTEIN 1-RELATED"/>
    <property type="match status" value="1"/>
</dbReference>
<feature type="transmembrane region" description="Helical" evidence="6">
    <location>
        <begin position="277"/>
        <end position="299"/>
    </location>
</feature>
<keyword evidence="3 6" id="KW-1133">Transmembrane helix</keyword>
<evidence type="ECO:0000256" key="2">
    <source>
        <dbReference type="ARBA" id="ARBA00022692"/>
    </source>
</evidence>
<feature type="transmembrane region" description="Helical" evidence="6">
    <location>
        <begin position="253"/>
        <end position="271"/>
    </location>
</feature>
<keyword evidence="4 6" id="KW-0472">Membrane</keyword>
<comment type="subcellular location">
    <subcellularLocation>
        <location evidence="1">Membrane</location>
        <topology evidence="1">Multi-pass membrane protein</topology>
    </subcellularLocation>
</comment>
<dbReference type="InterPro" id="IPR020846">
    <property type="entry name" value="MFS_dom"/>
</dbReference>